<gene>
    <name evidence="1" type="ORF">F511_33469</name>
</gene>
<accession>A0A2Z7B0M2</accession>
<name>A0A2Z7B0M2_9LAMI</name>
<reference evidence="1 2" key="1">
    <citation type="journal article" date="2015" name="Proc. Natl. Acad. Sci. U.S.A.">
        <title>The resurrection genome of Boea hygrometrica: A blueprint for survival of dehydration.</title>
        <authorList>
            <person name="Xiao L."/>
            <person name="Yang G."/>
            <person name="Zhang L."/>
            <person name="Yang X."/>
            <person name="Zhao S."/>
            <person name="Ji Z."/>
            <person name="Zhou Q."/>
            <person name="Hu M."/>
            <person name="Wang Y."/>
            <person name="Chen M."/>
            <person name="Xu Y."/>
            <person name="Jin H."/>
            <person name="Xiao X."/>
            <person name="Hu G."/>
            <person name="Bao F."/>
            <person name="Hu Y."/>
            <person name="Wan P."/>
            <person name="Li L."/>
            <person name="Deng X."/>
            <person name="Kuang T."/>
            <person name="Xiang C."/>
            <person name="Zhu J.K."/>
            <person name="Oliver M.J."/>
            <person name="He Y."/>
        </authorList>
    </citation>
    <scope>NUCLEOTIDE SEQUENCE [LARGE SCALE GENOMIC DNA]</scope>
    <source>
        <strain evidence="2">cv. XS01</strain>
    </source>
</reference>
<dbReference type="GO" id="GO:0016787">
    <property type="term" value="F:hydrolase activity"/>
    <property type="evidence" value="ECO:0007669"/>
    <property type="project" value="UniProtKB-KW"/>
</dbReference>
<dbReference type="AlphaFoldDB" id="A0A2Z7B0M2"/>
<keyword evidence="1" id="KW-0378">Hydrolase</keyword>
<evidence type="ECO:0000313" key="2">
    <source>
        <dbReference type="Proteomes" id="UP000250235"/>
    </source>
</evidence>
<keyword evidence="2" id="KW-1185">Reference proteome</keyword>
<dbReference type="EMBL" id="KV010655">
    <property type="protein sequence ID" value="KZV27166.1"/>
    <property type="molecule type" value="Genomic_DNA"/>
</dbReference>
<proteinExistence type="predicted"/>
<organism evidence="1 2">
    <name type="scientific">Dorcoceras hygrometricum</name>
    <dbReference type="NCBI Taxonomy" id="472368"/>
    <lineage>
        <taxon>Eukaryota</taxon>
        <taxon>Viridiplantae</taxon>
        <taxon>Streptophyta</taxon>
        <taxon>Embryophyta</taxon>
        <taxon>Tracheophyta</taxon>
        <taxon>Spermatophyta</taxon>
        <taxon>Magnoliopsida</taxon>
        <taxon>eudicotyledons</taxon>
        <taxon>Gunneridae</taxon>
        <taxon>Pentapetalae</taxon>
        <taxon>asterids</taxon>
        <taxon>lamiids</taxon>
        <taxon>Lamiales</taxon>
        <taxon>Gesneriaceae</taxon>
        <taxon>Didymocarpoideae</taxon>
        <taxon>Trichosporeae</taxon>
        <taxon>Loxocarpinae</taxon>
        <taxon>Dorcoceras</taxon>
    </lineage>
</organism>
<protein>
    <submittedName>
        <fullName evidence="1">Ubiquitin carboxyl-terminal hydrolase 12-like</fullName>
    </submittedName>
</protein>
<evidence type="ECO:0000313" key="1">
    <source>
        <dbReference type="EMBL" id="KZV27166.1"/>
    </source>
</evidence>
<dbReference type="Proteomes" id="UP000250235">
    <property type="component" value="Unassembled WGS sequence"/>
</dbReference>
<sequence length="62" mass="7200">MVVPPPLHDILLFFKLEPETKQLDQLCRYAGMMHVNRTTSLAGTESELKEMMYSDSQIEERT</sequence>